<reference evidence="1 2" key="1">
    <citation type="submission" date="2015-02" db="EMBL/GenBank/DDBJ databases">
        <title>Draft genome sequences of ten Microbacterium spp. with emphasis on heavy metal contaminated environments.</title>
        <authorList>
            <person name="Corretto E."/>
        </authorList>
    </citation>
    <scope>NUCLEOTIDE SEQUENCE [LARGE SCALE GENOMIC DNA]</scope>
    <source>
        <strain evidence="1 2">DSM 23848</strain>
    </source>
</reference>
<dbReference type="Proteomes" id="UP000033448">
    <property type="component" value="Unassembled WGS sequence"/>
</dbReference>
<protein>
    <submittedName>
        <fullName evidence="1">Uncharacterized protein</fullName>
    </submittedName>
</protein>
<evidence type="ECO:0000313" key="2">
    <source>
        <dbReference type="Proteomes" id="UP000033448"/>
    </source>
</evidence>
<sequence>MTRSPDPTTARTPDASYPVPWRIDRRDRAHPVVTNAADGVDFVRAFARTSTDPGRTMLWGRVRPGEQLEICLCDTDVDDVVVTLAWFRPDDGLEYVWRFVV</sequence>
<dbReference type="AlphaFoldDB" id="A0A0F0L7F0"/>
<evidence type="ECO:0000313" key="1">
    <source>
        <dbReference type="EMBL" id="KJL27466.1"/>
    </source>
</evidence>
<dbReference type="RefSeq" id="WP_045249179.1">
    <property type="nucleotide sequence ID" value="NZ_CP099706.1"/>
</dbReference>
<comment type="caution">
    <text evidence="1">The sequence shown here is derived from an EMBL/GenBank/DDBJ whole genome shotgun (WGS) entry which is preliminary data.</text>
</comment>
<name>A0A0F0L7F0_9MICO</name>
<dbReference type="EMBL" id="JYIT01000051">
    <property type="protein sequence ID" value="KJL27466.1"/>
    <property type="molecule type" value="Genomic_DNA"/>
</dbReference>
<organism evidence="1 2">
    <name type="scientific">Microbacterium azadirachtae</name>
    <dbReference type="NCBI Taxonomy" id="582680"/>
    <lineage>
        <taxon>Bacteria</taxon>
        <taxon>Bacillati</taxon>
        <taxon>Actinomycetota</taxon>
        <taxon>Actinomycetes</taxon>
        <taxon>Micrococcales</taxon>
        <taxon>Microbacteriaceae</taxon>
        <taxon>Microbacterium</taxon>
    </lineage>
</organism>
<dbReference type="PATRIC" id="fig|582680.7.peg.450"/>
<accession>A0A0F0L7F0</accession>
<gene>
    <name evidence="1" type="ORF">RL72_00437</name>
</gene>
<dbReference type="OrthoDB" id="5118571at2"/>
<keyword evidence="2" id="KW-1185">Reference proteome</keyword>
<proteinExistence type="predicted"/>